<dbReference type="Pfam" id="PF13636">
    <property type="entry name" value="Methyltranf_PUA"/>
    <property type="match status" value="1"/>
</dbReference>
<dbReference type="InterPro" id="IPR027391">
    <property type="entry name" value="Nol1_Nop2_Fmu_2"/>
</dbReference>
<dbReference type="EMBL" id="DRBW01000224">
    <property type="protein sequence ID" value="HDM90758.1"/>
    <property type="molecule type" value="Genomic_DNA"/>
</dbReference>
<proteinExistence type="predicted"/>
<gene>
    <name evidence="2" type="ORF">ENG67_06105</name>
</gene>
<reference evidence="2" key="1">
    <citation type="journal article" date="2020" name="mSystems">
        <title>Genome- and Community-Level Interaction Insights into Carbon Utilization and Element Cycling Functions of Hydrothermarchaeota in Hydrothermal Sediment.</title>
        <authorList>
            <person name="Zhou Z."/>
            <person name="Liu Y."/>
            <person name="Xu W."/>
            <person name="Pan J."/>
            <person name="Luo Z.H."/>
            <person name="Li M."/>
        </authorList>
    </citation>
    <scope>NUCLEOTIDE SEQUENCE [LARGE SCALE GENOMIC DNA]</scope>
    <source>
        <strain evidence="2">HyVt-237</strain>
    </source>
</reference>
<protein>
    <recommendedName>
        <fullName evidence="1">rRNA small subunit methyltransferase F RNA-binding PUA-like domain-containing protein</fullName>
    </recommendedName>
</protein>
<evidence type="ECO:0000313" key="2">
    <source>
        <dbReference type="EMBL" id="HDM90758.1"/>
    </source>
</evidence>
<comment type="caution">
    <text evidence="2">The sequence shown here is derived from an EMBL/GenBank/DDBJ whole genome shotgun (WGS) entry which is preliminary data.</text>
</comment>
<evidence type="ECO:0000259" key="1">
    <source>
        <dbReference type="Pfam" id="PF13636"/>
    </source>
</evidence>
<accession>A0A7C0XDX3</accession>
<name>A0A7C0XDX3_UNCW3</name>
<dbReference type="AlphaFoldDB" id="A0A7C0XDX3"/>
<dbReference type="Gene3D" id="3.10.450.720">
    <property type="match status" value="1"/>
</dbReference>
<sequence>MMTEKTRKALEYIEKRFGIGKEVFDGYVIIDNGDIWITTPEAAQLKLKAWKRKGIRLARVFKKGIKMTTAAMQIFGRYAVRNVVQLPDVASVKDFLAGRDIAIHNLEGIEEGQVIVKYGSDILGSALYRNGKLKNQIPKGRRIEI</sequence>
<organism evidence="2">
    <name type="scientific">candidate division WOR-3 bacterium</name>
    <dbReference type="NCBI Taxonomy" id="2052148"/>
    <lineage>
        <taxon>Bacteria</taxon>
        <taxon>Bacteria division WOR-3</taxon>
    </lineage>
</organism>
<dbReference type="Proteomes" id="UP000885931">
    <property type="component" value="Unassembled WGS sequence"/>
</dbReference>
<feature type="domain" description="rRNA small subunit methyltransferase F RNA-binding PUA-like" evidence="1">
    <location>
        <begin position="93"/>
        <end position="143"/>
    </location>
</feature>